<evidence type="ECO:0000256" key="2">
    <source>
        <dbReference type="HAMAP-Rule" id="MF_00003"/>
    </source>
</evidence>
<accession>A0A8B2NNF5</accession>
<dbReference type="EMBL" id="QHHQ01000004">
    <property type="protein sequence ID" value="RAH99798.1"/>
    <property type="molecule type" value="Genomic_DNA"/>
</dbReference>
<feature type="region of interest" description="Disordered" evidence="3">
    <location>
        <begin position="101"/>
        <end position="155"/>
    </location>
</feature>
<protein>
    <recommendedName>
        <fullName evidence="2">Ribosome-binding factor A</fullName>
    </recommendedName>
</protein>
<evidence type="ECO:0000256" key="3">
    <source>
        <dbReference type="SAM" id="MobiDB-lite"/>
    </source>
</evidence>
<reference evidence="4 5" key="1">
    <citation type="submission" date="2018-05" db="EMBL/GenBank/DDBJ databases">
        <title>Acuticoccus sediminis sp. nov., isolated from deep-sea sediment of Indian Ocean.</title>
        <authorList>
            <person name="Liu X."/>
            <person name="Lai Q."/>
            <person name="Du Y."/>
            <person name="Sun F."/>
            <person name="Zhang X."/>
            <person name="Wang S."/>
            <person name="Shao Z."/>
        </authorList>
    </citation>
    <scope>NUCLEOTIDE SEQUENCE [LARGE SCALE GENOMIC DNA]</scope>
    <source>
        <strain evidence="4 5">PTG4-2</strain>
    </source>
</reference>
<gene>
    <name evidence="2" type="primary">rbfA</name>
    <name evidence="4" type="ORF">DLJ53_18730</name>
</gene>
<dbReference type="SUPFAM" id="SSF89919">
    <property type="entry name" value="Ribosome-binding factor A, RbfA"/>
    <property type="match status" value="1"/>
</dbReference>
<dbReference type="NCBIfam" id="NF001802">
    <property type="entry name" value="PRK00521.2-5"/>
    <property type="match status" value="1"/>
</dbReference>
<dbReference type="OrthoDB" id="9805051at2"/>
<name>A0A8B2NNF5_9HYPH</name>
<dbReference type="AlphaFoldDB" id="A0A8B2NNF5"/>
<dbReference type="PROSITE" id="PS01319">
    <property type="entry name" value="RBFA"/>
    <property type="match status" value="1"/>
</dbReference>
<organism evidence="4 5">
    <name type="scientific">Acuticoccus sediminis</name>
    <dbReference type="NCBI Taxonomy" id="2184697"/>
    <lineage>
        <taxon>Bacteria</taxon>
        <taxon>Pseudomonadati</taxon>
        <taxon>Pseudomonadota</taxon>
        <taxon>Alphaproteobacteria</taxon>
        <taxon>Hyphomicrobiales</taxon>
        <taxon>Amorphaceae</taxon>
        <taxon>Acuticoccus</taxon>
    </lineage>
</organism>
<comment type="similarity">
    <text evidence="2">Belongs to the RbfA family.</text>
</comment>
<feature type="compositionally biased region" description="Basic and acidic residues" evidence="3">
    <location>
        <begin position="101"/>
        <end position="112"/>
    </location>
</feature>
<dbReference type="InterPro" id="IPR023799">
    <property type="entry name" value="RbfA_dom_sf"/>
</dbReference>
<comment type="function">
    <text evidence="2">One of several proteins that assist in the late maturation steps of the functional core of the 30S ribosomal subunit. Associates with free 30S ribosomal subunits (but not with 30S subunits that are part of 70S ribosomes or polysomes). Required for efficient processing of 16S rRNA. May interact with the 5'-terminal helix region of 16S rRNA.</text>
</comment>
<dbReference type="InterPro" id="IPR000238">
    <property type="entry name" value="RbfA"/>
</dbReference>
<dbReference type="PANTHER" id="PTHR33515">
    <property type="entry name" value="RIBOSOME-BINDING FACTOR A, CHLOROPLASTIC-RELATED"/>
    <property type="match status" value="1"/>
</dbReference>
<feature type="compositionally biased region" description="Basic and acidic residues" evidence="3">
    <location>
        <begin position="145"/>
        <end position="155"/>
    </location>
</feature>
<dbReference type="Proteomes" id="UP000249590">
    <property type="component" value="Unassembled WGS sequence"/>
</dbReference>
<feature type="compositionally biased region" description="Basic and acidic residues" evidence="3">
    <location>
        <begin position="119"/>
        <end position="137"/>
    </location>
</feature>
<dbReference type="Pfam" id="PF02033">
    <property type="entry name" value="RBFA"/>
    <property type="match status" value="1"/>
</dbReference>
<comment type="subunit">
    <text evidence="2">Monomer. Binds 30S ribosomal subunits, but not 50S ribosomal subunits or 70S ribosomes.</text>
</comment>
<dbReference type="GO" id="GO:0030490">
    <property type="term" value="P:maturation of SSU-rRNA"/>
    <property type="evidence" value="ECO:0007669"/>
    <property type="project" value="UniProtKB-UniRule"/>
</dbReference>
<dbReference type="Gene3D" id="3.30.300.20">
    <property type="match status" value="1"/>
</dbReference>
<comment type="subcellular location">
    <subcellularLocation>
        <location evidence="2">Cytoplasm</location>
    </subcellularLocation>
</comment>
<keyword evidence="2" id="KW-0963">Cytoplasm</keyword>
<dbReference type="GO" id="GO:0005829">
    <property type="term" value="C:cytosol"/>
    <property type="evidence" value="ECO:0007669"/>
    <property type="project" value="TreeGrafter"/>
</dbReference>
<keyword evidence="1 2" id="KW-0690">Ribosome biogenesis</keyword>
<dbReference type="InterPro" id="IPR020053">
    <property type="entry name" value="Ribosome-bd_factorA_CS"/>
</dbReference>
<dbReference type="InterPro" id="IPR015946">
    <property type="entry name" value="KH_dom-like_a/b"/>
</dbReference>
<keyword evidence="5" id="KW-1185">Reference proteome</keyword>
<sequence>MQSQRQLRVGELVRHALSDILMRGGTYDPDLDRQPITVPEVRMSADLKIATVYVMPLGGMNAELIVKALARQAKPLRGQLSRQIRQLKYMPELRFRLDTRFDDDDRMREALHDPSVAADIEHEDKPEDGTDEAERRVPGPGEGTPADHPRGDNNE</sequence>
<evidence type="ECO:0000313" key="5">
    <source>
        <dbReference type="Proteomes" id="UP000249590"/>
    </source>
</evidence>
<evidence type="ECO:0000313" key="4">
    <source>
        <dbReference type="EMBL" id="RAH99798.1"/>
    </source>
</evidence>
<dbReference type="GO" id="GO:0043024">
    <property type="term" value="F:ribosomal small subunit binding"/>
    <property type="evidence" value="ECO:0007669"/>
    <property type="project" value="TreeGrafter"/>
</dbReference>
<dbReference type="PANTHER" id="PTHR33515:SF1">
    <property type="entry name" value="RIBOSOME-BINDING FACTOR A, CHLOROPLASTIC-RELATED"/>
    <property type="match status" value="1"/>
</dbReference>
<evidence type="ECO:0000256" key="1">
    <source>
        <dbReference type="ARBA" id="ARBA00022517"/>
    </source>
</evidence>
<dbReference type="HAMAP" id="MF_00003">
    <property type="entry name" value="RbfA"/>
    <property type="match status" value="1"/>
</dbReference>
<proteinExistence type="inferred from homology"/>
<comment type="caution">
    <text evidence="4">The sequence shown here is derived from an EMBL/GenBank/DDBJ whole genome shotgun (WGS) entry which is preliminary data.</text>
</comment>